<feature type="transmembrane region" description="Helical" evidence="1">
    <location>
        <begin position="94"/>
        <end position="113"/>
    </location>
</feature>
<name>A0A4Q9GYE6_9MICO</name>
<keyword evidence="1" id="KW-1133">Transmembrane helix</keyword>
<accession>A0A4Q9GYE6</accession>
<feature type="transmembrane region" description="Helical" evidence="1">
    <location>
        <begin position="324"/>
        <end position="344"/>
    </location>
</feature>
<dbReference type="Proteomes" id="UP000294194">
    <property type="component" value="Unassembled WGS sequence"/>
</dbReference>
<feature type="domain" description="Acyltransferase 3" evidence="2">
    <location>
        <begin position="27"/>
        <end position="370"/>
    </location>
</feature>
<keyword evidence="4" id="KW-1185">Reference proteome</keyword>
<dbReference type="GO" id="GO:0009103">
    <property type="term" value="P:lipopolysaccharide biosynthetic process"/>
    <property type="evidence" value="ECO:0007669"/>
    <property type="project" value="TreeGrafter"/>
</dbReference>
<comment type="caution">
    <text evidence="3">The sequence shown here is derived from an EMBL/GenBank/DDBJ whole genome shotgun (WGS) entry which is preliminary data.</text>
</comment>
<dbReference type="GO" id="GO:0016747">
    <property type="term" value="F:acyltransferase activity, transferring groups other than amino-acyl groups"/>
    <property type="evidence" value="ECO:0007669"/>
    <property type="project" value="InterPro"/>
</dbReference>
<dbReference type="AlphaFoldDB" id="A0A4Q9GYE6"/>
<sequence length="638" mass="67378">MTPTKPRSPARPAKTAPPLAAVSSRLPGLDGLRALAVTLVILYHLTPGALEGGYIGVDIFFVISGFLITGLLLREKESTGRISLSDFWRRRARRLLPALVVLLLVCCSAAFFVGGDVLVGLGAQLLGALTFSYNWLALAGGASYFDATTPELFRNLWSLAVEEQFYLLWPIVVLGLVALAKPRWRLAIVGGVAAASALAMGLLHSGVLGATFDATRVYYGTDTHSFGLAIGALLALLNTAWSPRELEWSRASRLWLPTLGSVAILALIALSVLMSADEPISYFGGLALVALLTAVAIAGAVVPGAPLARLLDARPLRWIGERSYGLYLWHWPVFVLVSAAIPGWEREPAGAWLLGGIALVLTVAAATLSYRYVETPIRRGGLRGTVRRWRGALGIRRPAALGASALAVLTIALGGLSAAAVVTAPAAGVAQSQIEAGQEAIGETPTPEPTGPATEPAPAALPGGEQIVAVGDSVMLAATPTVQETFPGILIDAVVSRQMSQAPEIVRGLVKRGKMRPILVLGLGTNGPIDLKTIEEVKSIIGPKVQLVLVNVQAPRGWVPEVNEIVSRYAQQQRTVELANWHDAIQPRLDVLSRDQVHPGGPTGGKIYAGAIRDALQRLAELPPLLGTNDYGLTPRPA</sequence>
<dbReference type="EMBL" id="SISG01000001">
    <property type="protein sequence ID" value="TBN57803.1"/>
    <property type="molecule type" value="Genomic_DNA"/>
</dbReference>
<dbReference type="SUPFAM" id="SSF52266">
    <property type="entry name" value="SGNH hydrolase"/>
    <property type="match status" value="1"/>
</dbReference>
<feature type="transmembrane region" description="Helical" evidence="1">
    <location>
        <begin position="187"/>
        <end position="212"/>
    </location>
</feature>
<evidence type="ECO:0000259" key="2">
    <source>
        <dbReference type="Pfam" id="PF01757"/>
    </source>
</evidence>
<dbReference type="PANTHER" id="PTHR23028:SF53">
    <property type="entry name" value="ACYL_TRANSF_3 DOMAIN-CONTAINING PROTEIN"/>
    <property type="match status" value="1"/>
</dbReference>
<dbReference type="GO" id="GO:0016020">
    <property type="term" value="C:membrane"/>
    <property type="evidence" value="ECO:0007669"/>
    <property type="project" value="TreeGrafter"/>
</dbReference>
<feature type="transmembrane region" description="Helical" evidence="1">
    <location>
        <begin position="254"/>
        <end position="274"/>
    </location>
</feature>
<organism evidence="3 4">
    <name type="scientific">Glaciihabitans arcticus</name>
    <dbReference type="NCBI Taxonomy" id="2668039"/>
    <lineage>
        <taxon>Bacteria</taxon>
        <taxon>Bacillati</taxon>
        <taxon>Actinomycetota</taxon>
        <taxon>Actinomycetes</taxon>
        <taxon>Micrococcales</taxon>
        <taxon>Microbacteriaceae</taxon>
        <taxon>Glaciihabitans</taxon>
    </lineage>
</organism>
<feature type="transmembrane region" description="Helical" evidence="1">
    <location>
        <begin position="399"/>
        <end position="422"/>
    </location>
</feature>
<evidence type="ECO:0000313" key="4">
    <source>
        <dbReference type="Proteomes" id="UP000294194"/>
    </source>
</evidence>
<keyword evidence="1" id="KW-0812">Transmembrane</keyword>
<dbReference type="InterPro" id="IPR050879">
    <property type="entry name" value="Acyltransferase_3"/>
</dbReference>
<dbReference type="PANTHER" id="PTHR23028">
    <property type="entry name" value="ACETYLTRANSFERASE"/>
    <property type="match status" value="1"/>
</dbReference>
<protein>
    <submittedName>
        <fullName evidence="3">Acetyltransferase</fullName>
    </submittedName>
</protein>
<dbReference type="CDD" id="cd01840">
    <property type="entry name" value="SGNH_hydrolase_yrhL_like"/>
    <property type="match status" value="1"/>
</dbReference>
<reference evidence="4" key="1">
    <citation type="submission" date="2019-02" db="EMBL/GenBank/DDBJ databases">
        <title>Glaciihabitans arcticus sp. nov., a psychrotolerant bacterium isolated from polar soil.</title>
        <authorList>
            <person name="Dahal R.H."/>
        </authorList>
    </citation>
    <scope>NUCLEOTIDE SEQUENCE [LARGE SCALE GENOMIC DNA]</scope>
    <source>
        <strain evidence="4">RP-3-7</strain>
    </source>
</reference>
<keyword evidence="3" id="KW-0808">Transferase</keyword>
<feature type="transmembrane region" description="Helical" evidence="1">
    <location>
        <begin position="350"/>
        <end position="373"/>
    </location>
</feature>
<evidence type="ECO:0000313" key="3">
    <source>
        <dbReference type="EMBL" id="TBN57803.1"/>
    </source>
</evidence>
<feature type="transmembrane region" description="Helical" evidence="1">
    <location>
        <begin position="224"/>
        <end position="242"/>
    </location>
</feature>
<keyword evidence="1" id="KW-0472">Membrane</keyword>
<feature type="transmembrane region" description="Helical" evidence="1">
    <location>
        <begin position="280"/>
        <end position="303"/>
    </location>
</feature>
<dbReference type="RefSeq" id="WP_130981914.1">
    <property type="nucleotide sequence ID" value="NZ_SISG01000001.1"/>
</dbReference>
<evidence type="ECO:0000256" key="1">
    <source>
        <dbReference type="SAM" id="Phobius"/>
    </source>
</evidence>
<dbReference type="Pfam" id="PF01757">
    <property type="entry name" value="Acyl_transf_3"/>
    <property type="match status" value="1"/>
</dbReference>
<proteinExistence type="predicted"/>
<gene>
    <name evidence="3" type="ORF">EYE40_10615</name>
</gene>
<feature type="transmembrane region" description="Helical" evidence="1">
    <location>
        <begin position="52"/>
        <end position="73"/>
    </location>
</feature>
<dbReference type="InterPro" id="IPR002656">
    <property type="entry name" value="Acyl_transf_3_dom"/>
</dbReference>